<feature type="transmembrane region" description="Helical" evidence="7">
    <location>
        <begin position="20"/>
        <end position="38"/>
    </location>
</feature>
<dbReference type="GO" id="GO:0005886">
    <property type="term" value="C:plasma membrane"/>
    <property type="evidence" value="ECO:0007669"/>
    <property type="project" value="UniProtKB-SubCell"/>
</dbReference>
<feature type="transmembrane region" description="Helical" evidence="7">
    <location>
        <begin position="202"/>
        <end position="220"/>
    </location>
</feature>
<dbReference type="EMBL" id="LGSS01000013">
    <property type="protein sequence ID" value="KNF07696.1"/>
    <property type="molecule type" value="Genomic_DNA"/>
</dbReference>
<feature type="transmembrane region" description="Helical" evidence="7">
    <location>
        <begin position="259"/>
        <end position="278"/>
    </location>
</feature>
<dbReference type="Proteomes" id="UP000037267">
    <property type="component" value="Unassembled WGS sequence"/>
</dbReference>
<feature type="transmembrane region" description="Helical" evidence="7">
    <location>
        <begin position="122"/>
        <end position="141"/>
    </location>
</feature>
<evidence type="ECO:0000256" key="4">
    <source>
        <dbReference type="ARBA" id="ARBA00022692"/>
    </source>
</evidence>
<keyword evidence="6 7" id="KW-0472">Membrane</keyword>
<dbReference type="InterPro" id="IPR029020">
    <property type="entry name" value="Ammonium/urea_transptr"/>
</dbReference>
<dbReference type="GO" id="GO:0015204">
    <property type="term" value="F:urea transmembrane transporter activity"/>
    <property type="evidence" value="ECO:0007669"/>
    <property type="project" value="InterPro"/>
</dbReference>
<feature type="transmembrane region" description="Helical" evidence="7">
    <location>
        <begin position="72"/>
        <end position="88"/>
    </location>
</feature>
<comment type="subcellular location">
    <subcellularLocation>
        <location evidence="1">Cell membrane</location>
        <topology evidence="1">Multi-pass membrane protein</topology>
    </subcellularLocation>
</comment>
<evidence type="ECO:0000256" key="5">
    <source>
        <dbReference type="ARBA" id="ARBA00022989"/>
    </source>
</evidence>
<feature type="transmembrane region" description="Helical" evidence="7">
    <location>
        <begin position="226"/>
        <end position="247"/>
    </location>
</feature>
<organism evidence="8 9">
    <name type="scientific">Gottschalkia purinilytica</name>
    <name type="common">Clostridium purinilyticum</name>
    <dbReference type="NCBI Taxonomy" id="1503"/>
    <lineage>
        <taxon>Bacteria</taxon>
        <taxon>Bacillati</taxon>
        <taxon>Bacillota</taxon>
        <taxon>Tissierellia</taxon>
        <taxon>Tissierellales</taxon>
        <taxon>Gottschalkiaceae</taxon>
        <taxon>Gottschalkia</taxon>
    </lineage>
</organism>
<accession>A0A0L0W8C0</accession>
<gene>
    <name evidence="8" type="ORF">CLPU_13c00380</name>
</gene>
<dbReference type="Gene3D" id="1.10.3430.10">
    <property type="entry name" value="Ammonium transporter AmtB like domains"/>
    <property type="match status" value="1"/>
</dbReference>
<reference evidence="9" key="1">
    <citation type="submission" date="2015-07" db="EMBL/GenBank/DDBJ databases">
        <title>Draft genome sequence of the purine-degrading Gottschalkia purinilyticum DSM 1384 (formerly Clostridium purinilyticum).</title>
        <authorList>
            <person name="Poehlein A."/>
            <person name="Schiel-Bengelsdorf B."/>
            <person name="Bengelsdorf F.R."/>
            <person name="Daniel R."/>
            <person name="Duerre P."/>
        </authorList>
    </citation>
    <scope>NUCLEOTIDE SEQUENCE [LARGE SCALE GENOMIC DNA]</scope>
    <source>
        <strain evidence="9">DSM 1384</strain>
    </source>
</reference>
<dbReference type="InterPro" id="IPR004937">
    <property type="entry name" value="Urea_transporter"/>
</dbReference>
<evidence type="ECO:0000256" key="2">
    <source>
        <dbReference type="ARBA" id="ARBA00005914"/>
    </source>
</evidence>
<dbReference type="STRING" id="1503.CLPU_13c00380"/>
<dbReference type="OrthoDB" id="279428at2"/>
<comment type="similarity">
    <text evidence="2">Belongs to the urea transporter family.</text>
</comment>
<dbReference type="RefSeq" id="WP_082154219.1">
    <property type="nucleotide sequence ID" value="NZ_LGSS01000013.1"/>
</dbReference>
<feature type="transmembrane region" description="Helical" evidence="7">
    <location>
        <begin position="179"/>
        <end position="197"/>
    </location>
</feature>
<dbReference type="Pfam" id="PF03253">
    <property type="entry name" value="UT"/>
    <property type="match status" value="1"/>
</dbReference>
<keyword evidence="3" id="KW-1003">Cell membrane</keyword>
<evidence type="ECO:0000256" key="7">
    <source>
        <dbReference type="SAM" id="Phobius"/>
    </source>
</evidence>
<sequence>MRETSFNSFISACLKGISQIIFIDNAVLGVIILIAISIVNYKLGIVSLISSIIGTLVGHFGGGNKSLVNQGLFGYNSILTGLALSLFLTGDVRWIMAIVGALFAAIFTGAMMHFLKNLNIPVLTFPFVILTWLLLLADYQLNILKLTSELAPQDLSHWKLNIKSTISLIDGLVNGVGQVYFIDNIWPGILILIGVFWADWKLGFYSIIGSGIGFLTAYILGGEHALISLGAYGYNAVLTTLAVSAVFDVKNSLAKIMGCIAAIITVPITAGVHAFLLPYGLPTLSMPFVIVTWIFLGSRRALNKL</sequence>
<protein>
    <submittedName>
        <fullName evidence="8">Urea transporter</fullName>
    </submittedName>
</protein>
<name>A0A0L0W8C0_GOTPU</name>
<keyword evidence="5 7" id="KW-1133">Transmembrane helix</keyword>
<evidence type="ECO:0000313" key="8">
    <source>
        <dbReference type="EMBL" id="KNF07696.1"/>
    </source>
</evidence>
<dbReference type="AlphaFoldDB" id="A0A0L0W8C0"/>
<keyword evidence="4 7" id="KW-0812">Transmembrane</keyword>
<dbReference type="PIRSF" id="PIRSF016502">
    <property type="entry name" value="Urea_transporter"/>
    <property type="match status" value="1"/>
</dbReference>
<evidence type="ECO:0000256" key="1">
    <source>
        <dbReference type="ARBA" id="ARBA00004651"/>
    </source>
</evidence>
<evidence type="ECO:0000313" key="9">
    <source>
        <dbReference type="Proteomes" id="UP000037267"/>
    </source>
</evidence>
<keyword evidence="9" id="KW-1185">Reference proteome</keyword>
<feature type="transmembrane region" description="Helical" evidence="7">
    <location>
        <begin position="94"/>
        <end position="115"/>
    </location>
</feature>
<feature type="transmembrane region" description="Helical" evidence="7">
    <location>
        <begin position="44"/>
        <end position="60"/>
    </location>
</feature>
<dbReference type="PANTHER" id="PTHR10464">
    <property type="entry name" value="UREA TRANSPORTER"/>
    <property type="match status" value="1"/>
</dbReference>
<proteinExistence type="inferred from homology"/>
<dbReference type="PANTHER" id="PTHR10464:SF4">
    <property type="entry name" value="UREA TRANSPORTER"/>
    <property type="match status" value="1"/>
</dbReference>
<comment type="caution">
    <text evidence="8">The sequence shown here is derived from an EMBL/GenBank/DDBJ whole genome shotgun (WGS) entry which is preliminary data.</text>
</comment>
<feature type="transmembrane region" description="Helical" evidence="7">
    <location>
        <begin position="284"/>
        <end position="302"/>
    </location>
</feature>
<evidence type="ECO:0000256" key="3">
    <source>
        <dbReference type="ARBA" id="ARBA00022475"/>
    </source>
</evidence>
<evidence type="ECO:0000256" key="6">
    <source>
        <dbReference type="ARBA" id="ARBA00023136"/>
    </source>
</evidence>